<protein>
    <submittedName>
        <fullName evidence="2">Uncharacterized protein</fullName>
    </submittedName>
</protein>
<dbReference type="KEGG" id="ure:UREG_07917"/>
<organism evidence="2 3">
    <name type="scientific">Uncinocarpus reesii (strain UAMH 1704)</name>
    <dbReference type="NCBI Taxonomy" id="336963"/>
    <lineage>
        <taxon>Eukaryota</taxon>
        <taxon>Fungi</taxon>
        <taxon>Dikarya</taxon>
        <taxon>Ascomycota</taxon>
        <taxon>Pezizomycotina</taxon>
        <taxon>Eurotiomycetes</taxon>
        <taxon>Eurotiomycetidae</taxon>
        <taxon>Onygenales</taxon>
        <taxon>Onygenaceae</taxon>
        <taxon>Uncinocarpus</taxon>
    </lineage>
</organism>
<evidence type="ECO:0000313" key="2">
    <source>
        <dbReference type="EMBL" id="EEP83052.1"/>
    </source>
</evidence>
<evidence type="ECO:0000256" key="1">
    <source>
        <dbReference type="SAM" id="Coils"/>
    </source>
</evidence>
<dbReference type="VEuPathDB" id="FungiDB:UREG_07917"/>
<keyword evidence="3" id="KW-1185">Reference proteome</keyword>
<proteinExistence type="predicted"/>
<dbReference type="AlphaFoldDB" id="C4K0A3"/>
<dbReference type="InParanoid" id="C4K0A3"/>
<sequence>MSLHKNFPLVSSLTLAPSMDADDSKNVPADTVIVSVHLLRNCFVREAECHARLKELERLLHESGAASQRERIMYNQALAHNTQLESSLQAEISARKELEAQLHEALAAHDAERKQLGN</sequence>
<dbReference type="GeneID" id="8441253"/>
<dbReference type="RefSeq" id="XP_002582230.1">
    <property type="nucleotide sequence ID" value="XM_002582184.1"/>
</dbReference>
<keyword evidence="1" id="KW-0175">Coiled coil</keyword>
<dbReference type="EMBL" id="CH476620">
    <property type="protein sequence ID" value="EEP83052.1"/>
    <property type="molecule type" value="Genomic_DNA"/>
</dbReference>
<dbReference type="HOGENOM" id="CLU_2074908_0_0_1"/>
<accession>C4K0A3</accession>
<evidence type="ECO:0000313" key="3">
    <source>
        <dbReference type="Proteomes" id="UP000002058"/>
    </source>
</evidence>
<feature type="coiled-coil region" evidence="1">
    <location>
        <begin position="81"/>
        <end position="115"/>
    </location>
</feature>
<name>C4K0A3_UNCRE</name>
<dbReference type="Proteomes" id="UP000002058">
    <property type="component" value="Unassembled WGS sequence"/>
</dbReference>
<gene>
    <name evidence="2" type="ORF">UREG_07917</name>
</gene>
<reference evidence="3" key="1">
    <citation type="journal article" date="2009" name="Genome Res.">
        <title>Comparative genomic analyses of the human fungal pathogens Coccidioides and their relatives.</title>
        <authorList>
            <person name="Sharpton T.J."/>
            <person name="Stajich J.E."/>
            <person name="Rounsley S.D."/>
            <person name="Gardner M.J."/>
            <person name="Wortman J.R."/>
            <person name="Jordar V.S."/>
            <person name="Maiti R."/>
            <person name="Kodira C.D."/>
            <person name="Neafsey D.E."/>
            <person name="Zeng Q."/>
            <person name="Hung C.-Y."/>
            <person name="McMahan C."/>
            <person name="Muszewska A."/>
            <person name="Grynberg M."/>
            <person name="Mandel M.A."/>
            <person name="Kellner E.M."/>
            <person name="Barker B.M."/>
            <person name="Galgiani J.N."/>
            <person name="Orbach M.J."/>
            <person name="Kirkland T.N."/>
            <person name="Cole G.T."/>
            <person name="Henn M.R."/>
            <person name="Birren B.W."/>
            <person name="Taylor J.W."/>
        </authorList>
    </citation>
    <scope>NUCLEOTIDE SEQUENCE [LARGE SCALE GENOMIC DNA]</scope>
    <source>
        <strain evidence="3">UAMH 1704</strain>
    </source>
</reference>